<keyword evidence="4" id="KW-0546">Nucleotide metabolism</keyword>
<protein>
    <recommendedName>
        <fullName evidence="2">dUTP diphosphatase</fullName>
        <ecNumber evidence="2">3.6.1.23</ecNumber>
    </recommendedName>
</protein>
<dbReference type="Gene3D" id="2.70.40.10">
    <property type="match status" value="1"/>
</dbReference>
<dbReference type="Pfam" id="PF00692">
    <property type="entry name" value="dUTPase"/>
    <property type="match status" value="1"/>
</dbReference>
<organism evidence="7 8">
    <name type="scientific">Thermoactinomyces daqus</name>
    <dbReference type="NCBI Taxonomy" id="1329516"/>
    <lineage>
        <taxon>Bacteria</taxon>
        <taxon>Bacillati</taxon>
        <taxon>Bacillota</taxon>
        <taxon>Bacilli</taxon>
        <taxon>Bacillales</taxon>
        <taxon>Thermoactinomycetaceae</taxon>
        <taxon>Thermoactinomyces</taxon>
    </lineage>
</organism>
<dbReference type="InterPro" id="IPR036157">
    <property type="entry name" value="dUTPase-like_sf"/>
</dbReference>
<dbReference type="InterPro" id="IPR033704">
    <property type="entry name" value="dUTPase_trimeric"/>
</dbReference>
<evidence type="ECO:0000313" key="7">
    <source>
        <dbReference type="EMBL" id="MBA4542048.1"/>
    </source>
</evidence>
<accession>A0A7W1X8J4</accession>
<reference evidence="7 8" key="1">
    <citation type="submission" date="2020-07" db="EMBL/GenBank/DDBJ databases">
        <authorList>
            <person name="Feng H."/>
        </authorList>
    </citation>
    <scope>NUCLEOTIDE SEQUENCE [LARGE SCALE GENOMIC DNA]</scope>
    <source>
        <strain evidence="8">s-11</strain>
    </source>
</reference>
<proteinExistence type="inferred from homology"/>
<comment type="caution">
    <text evidence="7">The sequence shown here is derived from an EMBL/GenBank/DDBJ whole genome shotgun (WGS) entry which is preliminary data.</text>
</comment>
<dbReference type="InterPro" id="IPR008181">
    <property type="entry name" value="dUTPase"/>
</dbReference>
<evidence type="ECO:0000313" key="8">
    <source>
        <dbReference type="Proteomes" id="UP000530514"/>
    </source>
</evidence>
<name>A0A7W1X8J4_9BACL</name>
<dbReference type="PANTHER" id="PTHR11241">
    <property type="entry name" value="DEOXYURIDINE 5'-TRIPHOSPHATE NUCLEOTIDOHYDROLASE"/>
    <property type="match status" value="1"/>
</dbReference>
<dbReference type="RefSeq" id="WP_033099578.1">
    <property type="nucleotide sequence ID" value="NZ_JACEIP010000004.1"/>
</dbReference>
<dbReference type="InterPro" id="IPR029054">
    <property type="entry name" value="dUTPase-like"/>
</dbReference>
<evidence type="ECO:0000256" key="3">
    <source>
        <dbReference type="ARBA" id="ARBA00022801"/>
    </source>
</evidence>
<comment type="similarity">
    <text evidence="1">Belongs to the dUTPase family.</text>
</comment>
<dbReference type="GO" id="GO:0000287">
    <property type="term" value="F:magnesium ion binding"/>
    <property type="evidence" value="ECO:0007669"/>
    <property type="project" value="InterPro"/>
</dbReference>
<dbReference type="EMBL" id="JACEIP010000004">
    <property type="protein sequence ID" value="MBA4542048.1"/>
    <property type="molecule type" value="Genomic_DNA"/>
</dbReference>
<keyword evidence="8" id="KW-1185">Reference proteome</keyword>
<dbReference type="Proteomes" id="UP000530514">
    <property type="component" value="Unassembled WGS sequence"/>
</dbReference>
<dbReference type="CDD" id="cd07557">
    <property type="entry name" value="trimeric_dUTPase"/>
    <property type="match status" value="1"/>
</dbReference>
<evidence type="ECO:0000256" key="5">
    <source>
        <dbReference type="ARBA" id="ARBA00047686"/>
    </source>
</evidence>
<dbReference type="OrthoDB" id="9809956at2"/>
<evidence type="ECO:0000259" key="6">
    <source>
        <dbReference type="Pfam" id="PF00692"/>
    </source>
</evidence>
<feature type="domain" description="dUTPase-like" evidence="6">
    <location>
        <begin position="15"/>
        <end position="99"/>
    </location>
</feature>
<dbReference type="EC" id="3.6.1.23" evidence="2"/>
<dbReference type="SUPFAM" id="SSF51283">
    <property type="entry name" value="dUTPase-like"/>
    <property type="match status" value="1"/>
</dbReference>
<evidence type="ECO:0000256" key="2">
    <source>
        <dbReference type="ARBA" id="ARBA00012379"/>
    </source>
</evidence>
<dbReference type="PANTHER" id="PTHR11241:SF0">
    <property type="entry name" value="DEOXYURIDINE 5'-TRIPHOSPHATE NUCLEOTIDOHYDROLASE"/>
    <property type="match status" value="1"/>
</dbReference>
<gene>
    <name evidence="7" type="ORF">H1164_03915</name>
</gene>
<evidence type="ECO:0000256" key="4">
    <source>
        <dbReference type="ARBA" id="ARBA00023080"/>
    </source>
</evidence>
<sequence length="182" mass="19886">MAAKVKIVPTHPDAVLPKYATPGAAGFDIYAVEDVIIQPGETKVVPIGLAFEIPFGYELQIRPRSGISLKTPLRIANSPGTIDSDFRSEVCALVWNSAETLWEFDEDINEYFPIFAKTVFTIDEKEVESPSGEVVYGAYIIRKGERFAQGVIAPVVRAQFEIVDKLSETERGGGAFGSTGTR</sequence>
<dbReference type="AlphaFoldDB" id="A0A7W1X8J4"/>
<dbReference type="GO" id="GO:0046081">
    <property type="term" value="P:dUTP catabolic process"/>
    <property type="evidence" value="ECO:0007669"/>
    <property type="project" value="InterPro"/>
</dbReference>
<dbReference type="GO" id="GO:0004170">
    <property type="term" value="F:dUTP diphosphatase activity"/>
    <property type="evidence" value="ECO:0007669"/>
    <property type="project" value="UniProtKB-EC"/>
</dbReference>
<evidence type="ECO:0000256" key="1">
    <source>
        <dbReference type="ARBA" id="ARBA00006581"/>
    </source>
</evidence>
<keyword evidence="3" id="KW-0378">Hydrolase</keyword>
<dbReference type="GO" id="GO:0006226">
    <property type="term" value="P:dUMP biosynthetic process"/>
    <property type="evidence" value="ECO:0007669"/>
    <property type="project" value="InterPro"/>
</dbReference>
<comment type="catalytic activity">
    <reaction evidence="5">
        <text>dUTP + H2O = dUMP + diphosphate + H(+)</text>
        <dbReference type="Rhea" id="RHEA:10248"/>
        <dbReference type="ChEBI" id="CHEBI:15377"/>
        <dbReference type="ChEBI" id="CHEBI:15378"/>
        <dbReference type="ChEBI" id="CHEBI:33019"/>
        <dbReference type="ChEBI" id="CHEBI:61555"/>
        <dbReference type="ChEBI" id="CHEBI:246422"/>
        <dbReference type="EC" id="3.6.1.23"/>
    </reaction>
</comment>